<organism evidence="1 2">
    <name type="scientific">Hyalangium rubrum</name>
    <dbReference type="NCBI Taxonomy" id="3103134"/>
    <lineage>
        <taxon>Bacteria</taxon>
        <taxon>Pseudomonadati</taxon>
        <taxon>Myxococcota</taxon>
        <taxon>Myxococcia</taxon>
        <taxon>Myxococcales</taxon>
        <taxon>Cystobacterineae</taxon>
        <taxon>Archangiaceae</taxon>
        <taxon>Hyalangium</taxon>
    </lineage>
</organism>
<dbReference type="EMBL" id="JAXIVS010000004">
    <property type="protein sequence ID" value="MDY7227515.1"/>
    <property type="molecule type" value="Genomic_DNA"/>
</dbReference>
<accession>A0ABU5H5Z3</accession>
<sequence>MKALTLLTLGWMMALPPVPVQEMVASAEVVARVEVKPFKRTSWFFQSPEKWRTTLVPLTVYKGQLPGPVELSIQVEPGKDGGNFTKPPEAGERVAFLRKDGETWVLAEPRVQALRKATPELLQALETPAPAAPH</sequence>
<comment type="caution">
    <text evidence="1">The sequence shown here is derived from an EMBL/GenBank/DDBJ whole genome shotgun (WGS) entry which is preliminary data.</text>
</comment>
<dbReference type="Proteomes" id="UP001291309">
    <property type="component" value="Unassembled WGS sequence"/>
</dbReference>
<name>A0ABU5H5Z3_9BACT</name>
<protein>
    <recommendedName>
        <fullName evidence="3">Lipoprotein</fullName>
    </recommendedName>
</protein>
<evidence type="ECO:0000313" key="1">
    <source>
        <dbReference type="EMBL" id="MDY7227515.1"/>
    </source>
</evidence>
<keyword evidence="2" id="KW-1185">Reference proteome</keyword>
<reference evidence="1 2" key="1">
    <citation type="submission" date="2023-12" db="EMBL/GenBank/DDBJ databases">
        <title>the genome sequence of Hyalangium sp. s54d21.</title>
        <authorList>
            <person name="Zhang X."/>
        </authorList>
    </citation>
    <scope>NUCLEOTIDE SEQUENCE [LARGE SCALE GENOMIC DNA]</scope>
    <source>
        <strain evidence="2">s54d21</strain>
    </source>
</reference>
<gene>
    <name evidence="1" type="ORF">SYV04_13970</name>
</gene>
<proteinExistence type="predicted"/>
<evidence type="ECO:0000313" key="2">
    <source>
        <dbReference type="Proteomes" id="UP001291309"/>
    </source>
</evidence>
<dbReference type="RefSeq" id="WP_321546236.1">
    <property type="nucleotide sequence ID" value="NZ_JAXIVS010000004.1"/>
</dbReference>
<evidence type="ECO:0008006" key="3">
    <source>
        <dbReference type="Google" id="ProtNLM"/>
    </source>
</evidence>